<name>A0A430ACL7_9ENTE</name>
<organism evidence="2 3">
    <name type="scientific">Vagococcus fessus</name>
    <dbReference type="NCBI Taxonomy" id="120370"/>
    <lineage>
        <taxon>Bacteria</taxon>
        <taxon>Bacillati</taxon>
        <taxon>Bacillota</taxon>
        <taxon>Bacilli</taxon>
        <taxon>Lactobacillales</taxon>
        <taxon>Enterococcaceae</taxon>
        <taxon>Vagococcus</taxon>
    </lineage>
</organism>
<dbReference type="InterPro" id="IPR010982">
    <property type="entry name" value="Lambda_DNA-bd_dom_sf"/>
</dbReference>
<dbReference type="OrthoDB" id="2323301at2"/>
<protein>
    <recommendedName>
        <fullName evidence="1">HTH cro/C1-type domain-containing protein</fullName>
    </recommendedName>
</protein>
<feature type="domain" description="HTH cro/C1-type" evidence="1">
    <location>
        <begin position="8"/>
        <end position="59"/>
    </location>
</feature>
<dbReference type="CDD" id="cd00093">
    <property type="entry name" value="HTH_XRE"/>
    <property type="match status" value="1"/>
</dbReference>
<dbReference type="SUPFAM" id="SSF47413">
    <property type="entry name" value="lambda repressor-like DNA-binding domains"/>
    <property type="match status" value="1"/>
</dbReference>
<dbReference type="GO" id="GO:0003677">
    <property type="term" value="F:DNA binding"/>
    <property type="evidence" value="ECO:0007669"/>
    <property type="project" value="InterPro"/>
</dbReference>
<gene>
    <name evidence="2" type="ORF">CBF31_02740</name>
</gene>
<comment type="caution">
    <text evidence="2">The sequence shown here is derived from an EMBL/GenBank/DDBJ whole genome shotgun (WGS) entry which is preliminary data.</text>
</comment>
<dbReference type="InterPro" id="IPR001387">
    <property type="entry name" value="Cro/C1-type_HTH"/>
</dbReference>
<dbReference type="Proteomes" id="UP000287101">
    <property type="component" value="Unassembled WGS sequence"/>
</dbReference>
<accession>A0A430ACL7</accession>
<dbReference type="Gene3D" id="1.10.260.40">
    <property type="entry name" value="lambda repressor-like DNA-binding domains"/>
    <property type="match status" value="1"/>
</dbReference>
<dbReference type="RefSeq" id="WP_126830734.1">
    <property type="nucleotide sequence ID" value="NZ_CBCRYB010000015.1"/>
</dbReference>
<proteinExistence type="predicted"/>
<reference evidence="2 3" key="1">
    <citation type="submission" date="2017-05" db="EMBL/GenBank/DDBJ databases">
        <title>Vagococcus spp. assemblies.</title>
        <authorList>
            <person name="Gulvik C.A."/>
        </authorList>
    </citation>
    <scope>NUCLEOTIDE SEQUENCE [LARGE SCALE GENOMIC DNA]</scope>
    <source>
        <strain evidence="2 3">CCUG 41755</strain>
    </source>
</reference>
<evidence type="ECO:0000259" key="1">
    <source>
        <dbReference type="PROSITE" id="PS50943"/>
    </source>
</evidence>
<keyword evidence="3" id="KW-1185">Reference proteome</keyword>
<evidence type="ECO:0000313" key="2">
    <source>
        <dbReference type="EMBL" id="RSU04956.1"/>
    </source>
</evidence>
<dbReference type="AlphaFoldDB" id="A0A430ACL7"/>
<evidence type="ECO:0000313" key="3">
    <source>
        <dbReference type="Proteomes" id="UP000287101"/>
    </source>
</evidence>
<dbReference type="PROSITE" id="PS50943">
    <property type="entry name" value="HTH_CROC1"/>
    <property type="match status" value="1"/>
</dbReference>
<sequence>MNDTYISLRKQRNISIFEASRLLDISVEDYRLKESGLINFDLDEADKLSSYLGLPITVVFIEYFF</sequence>
<dbReference type="EMBL" id="NGJY01000001">
    <property type="protein sequence ID" value="RSU04956.1"/>
    <property type="molecule type" value="Genomic_DNA"/>
</dbReference>